<gene>
    <name evidence="1" type="ORF">H310_12503</name>
</gene>
<reference evidence="1" key="1">
    <citation type="submission" date="2013-12" db="EMBL/GenBank/DDBJ databases">
        <title>The Genome Sequence of Aphanomyces invadans NJM9701.</title>
        <authorList>
            <consortium name="The Broad Institute Genomics Platform"/>
            <person name="Russ C."/>
            <person name="Tyler B."/>
            <person name="van West P."/>
            <person name="Dieguez-Uribeondo J."/>
            <person name="Young S.K."/>
            <person name="Zeng Q."/>
            <person name="Gargeya S."/>
            <person name="Fitzgerald M."/>
            <person name="Abouelleil A."/>
            <person name="Alvarado L."/>
            <person name="Chapman S.B."/>
            <person name="Gainer-Dewar J."/>
            <person name="Goldberg J."/>
            <person name="Griggs A."/>
            <person name="Gujja S."/>
            <person name="Hansen M."/>
            <person name="Howarth C."/>
            <person name="Imamovic A."/>
            <person name="Ireland A."/>
            <person name="Larimer J."/>
            <person name="McCowan C."/>
            <person name="Murphy C."/>
            <person name="Pearson M."/>
            <person name="Poon T.W."/>
            <person name="Priest M."/>
            <person name="Roberts A."/>
            <person name="Saif S."/>
            <person name="Shea T."/>
            <person name="Sykes S."/>
            <person name="Wortman J."/>
            <person name="Nusbaum C."/>
            <person name="Birren B."/>
        </authorList>
    </citation>
    <scope>NUCLEOTIDE SEQUENCE [LARGE SCALE GENOMIC DNA]</scope>
    <source>
        <strain evidence="1">NJM9701</strain>
    </source>
</reference>
<accession>A0A024TIP2</accession>
<dbReference type="RefSeq" id="XP_008877793.1">
    <property type="nucleotide sequence ID" value="XM_008879571.1"/>
</dbReference>
<proteinExistence type="predicted"/>
<evidence type="ECO:0000313" key="1">
    <source>
        <dbReference type="EMBL" id="ETV93451.1"/>
    </source>
</evidence>
<name>A0A024TIP2_9STRA</name>
<dbReference type="OrthoDB" id="20018at2759"/>
<dbReference type="GeneID" id="20089553"/>
<dbReference type="EMBL" id="KI913991">
    <property type="protein sequence ID" value="ETV93451.1"/>
    <property type="molecule type" value="Genomic_DNA"/>
</dbReference>
<dbReference type="eggNOG" id="ENOG502SG64">
    <property type="taxonomic scope" value="Eukaryota"/>
</dbReference>
<organism evidence="1">
    <name type="scientific">Aphanomyces invadans</name>
    <dbReference type="NCBI Taxonomy" id="157072"/>
    <lineage>
        <taxon>Eukaryota</taxon>
        <taxon>Sar</taxon>
        <taxon>Stramenopiles</taxon>
        <taxon>Oomycota</taxon>
        <taxon>Saprolegniomycetes</taxon>
        <taxon>Saprolegniales</taxon>
        <taxon>Verrucalvaceae</taxon>
        <taxon>Aphanomyces</taxon>
    </lineage>
</organism>
<dbReference type="VEuPathDB" id="FungiDB:H310_12503"/>
<dbReference type="AlphaFoldDB" id="A0A024TIP2"/>
<dbReference type="Pfam" id="PF06320">
    <property type="entry name" value="GCN5L1"/>
    <property type="match status" value="1"/>
</dbReference>
<sequence length="139" mass="15975">MLGNAFLTEVDGLVERQRKARAQAHKALQASIACLEQDIGRHVDARLDGILATQRRVEDECLALGKNQVMFHQKTIRWRAEYKRFRSEVDDLHKFEQWMQHTEANMLAICGKLEYVCHELNRGTATSQDAQLPPPSLFD</sequence>
<protein>
    <submittedName>
        <fullName evidence="1">Uncharacterized protein</fullName>
    </submittedName>
</protein>